<sequence length="409" mass="45006">MRIRLYIPCILLLLHTAMAKAQHGINSVYSAYGIGDLETRDYSRNYGLGSSGIGRRSSGYLNELNPASYSALPMQNFMFDISLKAQQVNYSGANISQNAGDIDFARLAAGFKVKKWWGIGAGITPFSTIDYKILNNQFGTGTGNPVTATTTGSGGLNRAYISNGFQLNKHFSAGVSTAFLFGPLKTAQSLGSDSLSTQHNGYTFKPNFTAGAQYATRLTKDWQLGIGATYRFQTTMKIRNTLDIVNQDQTSYYSKPQDPSYFTLPAQYGAGISLSNGTITWVADYRHELWNGLNNKGLNYSYADGERYSTGIEYALTQNYYNRAYEGAIFQLGFSYNKSPLVIKGLRTDDIAGSLGVSLPNRGGQLRYYLGVEGGRRGSNAGGLVKETYVNAVFNFSLRDIWFMKRLAQ</sequence>
<dbReference type="AlphaFoldDB" id="A0A433WCQ7"/>
<protein>
    <submittedName>
        <fullName evidence="1">Uncharacterized protein</fullName>
    </submittedName>
</protein>
<comment type="caution">
    <text evidence="1">The sequence shown here is derived from an EMBL/GenBank/DDBJ whole genome shotgun (WGS) entry which is preliminary data.</text>
</comment>
<dbReference type="Proteomes" id="UP000281028">
    <property type="component" value="Unassembled WGS sequence"/>
</dbReference>
<organism evidence="1 2">
    <name type="scientific">Chitinophaga solisilvae</name>
    <dbReference type="NCBI Taxonomy" id="1233460"/>
    <lineage>
        <taxon>Bacteria</taxon>
        <taxon>Pseudomonadati</taxon>
        <taxon>Bacteroidota</taxon>
        <taxon>Chitinophagia</taxon>
        <taxon>Chitinophagales</taxon>
        <taxon>Chitinophagaceae</taxon>
        <taxon>Chitinophaga</taxon>
    </lineage>
</organism>
<accession>A0A433WCQ7</accession>
<evidence type="ECO:0000313" key="1">
    <source>
        <dbReference type="EMBL" id="NSL90429.1"/>
    </source>
</evidence>
<evidence type="ECO:0000313" key="2">
    <source>
        <dbReference type="Proteomes" id="UP000281028"/>
    </source>
</evidence>
<proteinExistence type="predicted"/>
<dbReference type="Gene3D" id="2.40.160.60">
    <property type="entry name" value="Outer membrane protein transport protein (OMPP1/FadL/TodX)"/>
    <property type="match status" value="1"/>
</dbReference>
<dbReference type="OrthoDB" id="1491239at2"/>
<reference evidence="1" key="1">
    <citation type="submission" date="2020-05" db="EMBL/GenBank/DDBJ databases">
        <title>Chitinophaga laudate sp. nov., isolated from a tropical peat swamp.</title>
        <authorList>
            <person name="Goh C.B.S."/>
            <person name="Lee M.S."/>
            <person name="Parimannan S."/>
            <person name="Pasbakhsh P."/>
            <person name="Yule C.M."/>
            <person name="Rajandas H."/>
            <person name="Loke S."/>
            <person name="Croft L."/>
            <person name="Tan J.B.L."/>
        </authorList>
    </citation>
    <scope>NUCLEOTIDE SEQUENCE</scope>
    <source>
        <strain evidence="1">Mgbs1</strain>
    </source>
</reference>
<dbReference type="EMBL" id="RIAR02000001">
    <property type="protein sequence ID" value="NSL90429.1"/>
    <property type="molecule type" value="Genomic_DNA"/>
</dbReference>
<dbReference type="SUPFAM" id="SSF56935">
    <property type="entry name" value="Porins"/>
    <property type="match status" value="1"/>
</dbReference>
<name>A0A433WCQ7_9BACT</name>
<keyword evidence="2" id="KW-1185">Reference proteome</keyword>
<gene>
    <name evidence="1" type="ORF">ECE50_026640</name>
</gene>